<sequence>MHFRVMLDPRHFNEGKQHLRILAPGKGNVKAPFVHSQCEGFRISYELNCLSFKFNNPIHIKSKFLIRVV</sequence>
<accession>W4P4A2</accession>
<protein>
    <submittedName>
        <fullName evidence="1">Uncharacterized protein</fullName>
    </submittedName>
</protein>
<evidence type="ECO:0000313" key="1">
    <source>
        <dbReference type="EMBL" id="GAE14602.1"/>
    </source>
</evidence>
<dbReference type="EMBL" id="BAIQ01000005">
    <property type="protein sequence ID" value="GAE14602.1"/>
    <property type="molecule type" value="Genomic_DNA"/>
</dbReference>
<organism evidence="1 2">
    <name type="scientific">Bacteroides pyogenes JCM 6292</name>
    <dbReference type="NCBI Taxonomy" id="1235809"/>
    <lineage>
        <taxon>Bacteria</taxon>
        <taxon>Pseudomonadati</taxon>
        <taxon>Bacteroidota</taxon>
        <taxon>Bacteroidia</taxon>
        <taxon>Bacteroidales</taxon>
        <taxon>Bacteroidaceae</taxon>
        <taxon>Bacteroides</taxon>
    </lineage>
</organism>
<reference evidence="1 2" key="1">
    <citation type="journal article" date="2014" name="Genome Announc.">
        <title>Draft Genome Sequences of Three Strains of Bacteroides pyogenes Isolated from a Cat and Swine.</title>
        <authorList>
            <person name="Sakamoto M."/>
            <person name="Oshima K."/>
            <person name="Suda W."/>
            <person name="Kitamura K."/>
            <person name="Iida T."/>
            <person name="Hattori M."/>
            <person name="Ohkuma M."/>
        </authorList>
    </citation>
    <scope>NUCLEOTIDE SEQUENCE [LARGE SCALE GENOMIC DNA]</scope>
    <source>
        <strain evidence="1 2">JCM 6292</strain>
    </source>
</reference>
<gene>
    <name evidence="1" type="ORF">JCM6292_763</name>
</gene>
<evidence type="ECO:0000313" key="2">
    <source>
        <dbReference type="Proteomes" id="UP000018861"/>
    </source>
</evidence>
<dbReference type="Proteomes" id="UP000018861">
    <property type="component" value="Unassembled WGS sequence"/>
</dbReference>
<name>W4P4A2_9BACE</name>
<comment type="caution">
    <text evidence="1">The sequence shown here is derived from an EMBL/GenBank/DDBJ whole genome shotgun (WGS) entry which is preliminary data.</text>
</comment>
<proteinExistence type="predicted"/>
<dbReference type="AlphaFoldDB" id="W4P4A2"/>